<proteinExistence type="predicted"/>
<dbReference type="Proteomes" id="UP001165302">
    <property type="component" value="Unassembled WGS sequence"/>
</dbReference>
<dbReference type="Pfam" id="PF12704">
    <property type="entry name" value="MacB_PCD"/>
    <property type="match status" value="1"/>
</dbReference>
<sequence>MNTLSLVWKNITQQWGSTLLSILLTAFGVAILIVIYISSTTLEKQLQNNTKNIDLVVGAKGSPMQLILSSLYHVDNPTGNIPMIEANKIAENPLVQLATPISLGDNYKGHRIIGTDASFLELYNLKLKDGKLWSKSFEVVLGAEVARKHNLKIGDKIFSAHGLSADAHQHDDHPFTVVGILIPAQSVADNLILSNLASVWEVHGIAHNGEHIHGEHCDHEHDHSHDDHKHEEHHNHTNEAPIAVNNEKEEHKHDHDHTEHGHSHEAHQHEHIESSHPHKEELVTEKPQDNAFIKSIGEDMIQDQGVEITALLVKYNSPAAISVLPRMINQSTQMQAASPAIESSRIFSLLGVGFDSLEILAYVIMIIAGFSVFISLYNALKDRKYDLAIMRTLGATKAKLFAITLVEGLVITFIGGVIGLILGHIILYYISLQTSQSADFIQAFSINPNEVIILIAAIVIGILASIVPAIKAYKTTISNILASK</sequence>
<dbReference type="PANTHER" id="PTHR43738:SF2">
    <property type="entry name" value="ABC TRANSPORTER PERMEASE"/>
    <property type="match status" value="1"/>
</dbReference>
<dbReference type="InterPro" id="IPR025857">
    <property type="entry name" value="MacB_PCD"/>
</dbReference>
<evidence type="ECO:0000256" key="4">
    <source>
        <dbReference type="ARBA" id="ARBA00022989"/>
    </source>
</evidence>
<feature type="domain" description="MacB-like periplasmic core" evidence="9">
    <location>
        <begin position="18"/>
        <end position="195"/>
    </location>
</feature>
<comment type="caution">
    <text evidence="10">The sequence shown here is derived from an EMBL/GenBank/DDBJ whole genome shotgun (WGS) entry which is preliminary data.</text>
</comment>
<comment type="subcellular location">
    <subcellularLocation>
        <location evidence="1">Cell membrane</location>
        <topology evidence="1">Multi-pass membrane protein</topology>
    </subcellularLocation>
</comment>
<feature type="domain" description="ABC3 transporter permease C-terminal" evidence="8">
    <location>
        <begin position="359"/>
        <end position="476"/>
    </location>
</feature>
<evidence type="ECO:0000256" key="6">
    <source>
        <dbReference type="SAM" id="MobiDB-lite"/>
    </source>
</evidence>
<evidence type="ECO:0000256" key="7">
    <source>
        <dbReference type="SAM" id="Phobius"/>
    </source>
</evidence>
<feature type="region of interest" description="Disordered" evidence="6">
    <location>
        <begin position="249"/>
        <end position="283"/>
    </location>
</feature>
<evidence type="ECO:0000313" key="11">
    <source>
        <dbReference type="Proteomes" id="UP001165302"/>
    </source>
</evidence>
<dbReference type="InterPro" id="IPR051125">
    <property type="entry name" value="ABC-4/HrtB_transporter"/>
</dbReference>
<dbReference type="EMBL" id="JADEYP010000026">
    <property type="protein sequence ID" value="MCA5006097.1"/>
    <property type="molecule type" value="Genomic_DNA"/>
</dbReference>
<keyword evidence="11" id="KW-1185">Reference proteome</keyword>
<reference evidence="10" key="1">
    <citation type="submission" date="2020-10" db="EMBL/GenBank/DDBJ databases">
        <authorList>
            <person name="Lu T."/>
            <person name="Wang Q."/>
            <person name="Han X."/>
        </authorList>
    </citation>
    <scope>NUCLEOTIDE SEQUENCE</scope>
    <source>
        <strain evidence="10">WQ 366</strain>
    </source>
</reference>
<dbReference type="InterPro" id="IPR003838">
    <property type="entry name" value="ABC3_permease_C"/>
</dbReference>
<accession>A0ABS7Z7F1</accession>
<evidence type="ECO:0000256" key="5">
    <source>
        <dbReference type="ARBA" id="ARBA00023136"/>
    </source>
</evidence>
<evidence type="ECO:0000259" key="8">
    <source>
        <dbReference type="Pfam" id="PF02687"/>
    </source>
</evidence>
<evidence type="ECO:0000256" key="2">
    <source>
        <dbReference type="ARBA" id="ARBA00022475"/>
    </source>
</evidence>
<organism evidence="10 11">
    <name type="scientific">Sphingobacterium bovistauri</name>
    <dbReference type="NCBI Taxonomy" id="2781959"/>
    <lineage>
        <taxon>Bacteria</taxon>
        <taxon>Pseudomonadati</taxon>
        <taxon>Bacteroidota</taxon>
        <taxon>Sphingobacteriia</taxon>
        <taxon>Sphingobacteriales</taxon>
        <taxon>Sphingobacteriaceae</taxon>
        <taxon>Sphingobacterium</taxon>
    </lineage>
</organism>
<feature type="transmembrane region" description="Helical" evidence="7">
    <location>
        <begin position="360"/>
        <end position="380"/>
    </location>
</feature>
<evidence type="ECO:0000256" key="1">
    <source>
        <dbReference type="ARBA" id="ARBA00004651"/>
    </source>
</evidence>
<feature type="region of interest" description="Disordered" evidence="6">
    <location>
        <begin position="212"/>
        <end position="237"/>
    </location>
</feature>
<keyword evidence="4 7" id="KW-1133">Transmembrane helix</keyword>
<keyword evidence="3 7" id="KW-0812">Transmembrane</keyword>
<evidence type="ECO:0000313" key="10">
    <source>
        <dbReference type="EMBL" id="MCA5006097.1"/>
    </source>
</evidence>
<evidence type="ECO:0000256" key="3">
    <source>
        <dbReference type="ARBA" id="ARBA00022692"/>
    </source>
</evidence>
<evidence type="ECO:0000259" key="9">
    <source>
        <dbReference type="Pfam" id="PF12704"/>
    </source>
</evidence>
<gene>
    <name evidence="10" type="ORF">IPZ78_13145</name>
</gene>
<protein>
    <submittedName>
        <fullName evidence="10">ABC transporter permease</fullName>
    </submittedName>
</protein>
<dbReference type="PANTHER" id="PTHR43738">
    <property type="entry name" value="ABC TRANSPORTER, MEMBRANE PROTEIN"/>
    <property type="match status" value="1"/>
</dbReference>
<name>A0ABS7Z7F1_9SPHI</name>
<keyword evidence="5 7" id="KW-0472">Membrane</keyword>
<feature type="transmembrane region" description="Helical" evidence="7">
    <location>
        <begin position="15"/>
        <end position="37"/>
    </location>
</feature>
<feature type="transmembrane region" description="Helical" evidence="7">
    <location>
        <begin position="400"/>
        <end position="431"/>
    </location>
</feature>
<dbReference type="Pfam" id="PF02687">
    <property type="entry name" value="FtsX"/>
    <property type="match status" value="1"/>
</dbReference>
<feature type="transmembrane region" description="Helical" evidence="7">
    <location>
        <begin position="451"/>
        <end position="470"/>
    </location>
</feature>
<keyword evidence="2" id="KW-1003">Cell membrane</keyword>